<evidence type="ECO:0000313" key="2">
    <source>
        <dbReference type="Proteomes" id="UP001594351"/>
    </source>
</evidence>
<accession>A0ABV6YW21</accession>
<evidence type="ECO:0000313" key="1">
    <source>
        <dbReference type="EMBL" id="MFC1850399.1"/>
    </source>
</evidence>
<proteinExistence type="predicted"/>
<reference evidence="1 2" key="1">
    <citation type="submission" date="2024-09" db="EMBL/GenBank/DDBJ databases">
        <title>Laminarin stimulates single cell rates of sulfate reduction while oxygen inhibits transcriptomic activity in coastal marine sediment.</title>
        <authorList>
            <person name="Lindsay M."/>
            <person name="Orcutt B."/>
            <person name="Emerson D."/>
            <person name="Stepanauskas R."/>
            <person name="D'Angelo T."/>
        </authorList>
    </citation>
    <scope>NUCLEOTIDE SEQUENCE [LARGE SCALE GENOMIC DNA]</scope>
    <source>
        <strain evidence="1">SAG AM-311-K15</strain>
    </source>
</reference>
<dbReference type="Proteomes" id="UP001594351">
    <property type="component" value="Unassembled WGS sequence"/>
</dbReference>
<name>A0ABV6YW21_UNCC1</name>
<comment type="caution">
    <text evidence="1">The sequence shown here is derived from an EMBL/GenBank/DDBJ whole genome shotgun (WGS) entry which is preliminary data.</text>
</comment>
<gene>
    <name evidence="1" type="ORF">ACFL27_09435</name>
</gene>
<keyword evidence="2" id="KW-1185">Reference proteome</keyword>
<protein>
    <submittedName>
        <fullName evidence="1">Uncharacterized protein</fullName>
    </submittedName>
</protein>
<organism evidence="1 2">
    <name type="scientific">candidate division CSSED10-310 bacterium</name>
    <dbReference type="NCBI Taxonomy" id="2855610"/>
    <lineage>
        <taxon>Bacteria</taxon>
        <taxon>Bacteria division CSSED10-310</taxon>
    </lineage>
</organism>
<dbReference type="EMBL" id="JBHPBY010000096">
    <property type="protein sequence ID" value="MFC1850399.1"/>
    <property type="molecule type" value="Genomic_DNA"/>
</dbReference>
<sequence length="64" mass="7317">MIAKAQIKPLTPEYITVDTKVWVPFKGHSIAGVVLEKLTYGDYIVMVRGKKYQYEASQVKRCLL</sequence>